<feature type="transmembrane region" description="Helical" evidence="5">
    <location>
        <begin position="118"/>
        <end position="137"/>
    </location>
</feature>
<evidence type="ECO:0000313" key="7">
    <source>
        <dbReference type="EMBL" id="MCF0266693.1"/>
    </source>
</evidence>
<feature type="transmembrane region" description="Helical" evidence="5">
    <location>
        <begin position="144"/>
        <end position="163"/>
    </location>
</feature>
<feature type="transmembrane region" description="Helical" evidence="5">
    <location>
        <begin position="317"/>
        <end position="335"/>
    </location>
</feature>
<dbReference type="Gene3D" id="3.30.750.24">
    <property type="entry name" value="STAS domain"/>
    <property type="match status" value="1"/>
</dbReference>
<evidence type="ECO:0000256" key="5">
    <source>
        <dbReference type="SAM" id="Phobius"/>
    </source>
</evidence>
<evidence type="ECO:0000259" key="6">
    <source>
        <dbReference type="PROSITE" id="PS50801"/>
    </source>
</evidence>
<evidence type="ECO:0000256" key="1">
    <source>
        <dbReference type="ARBA" id="ARBA00004141"/>
    </source>
</evidence>
<feature type="transmembrane region" description="Helical" evidence="5">
    <location>
        <begin position="291"/>
        <end position="310"/>
    </location>
</feature>
<comment type="caution">
    <text evidence="7">The sequence shown here is derived from an EMBL/GenBank/DDBJ whole genome shotgun (WGS) entry which is preliminary data.</text>
</comment>
<dbReference type="RefSeq" id="WP_234624206.1">
    <property type="nucleotide sequence ID" value="NZ_JAHWXT010000009.1"/>
</dbReference>
<dbReference type="InterPro" id="IPR011547">
    <property type="entry name" value="SLC26A/SulP_dom"/>
</dbReference>
<feature type="transmembrane region" description="Helical" evidence="5">
    <location>
        <begin position="169"/>
        <end position="189"/>
    </location>
</feature>
<dbReference type="PANTHER" id="PTHR43310">
    <property type="entry name" value="SULFATE TRANSPORTER YBAR-RELATED"/>
    <property type="match status" value="1"/>
</dbReference>
<dbReference type="EMBL" id="JAHWXT010000009">
    <property type="protein sequence ID" value="MCF0266693.1"/>
    <property type="molecule type" value="Genomic_DNA"/>
</dbReference>
<dbReference type="InterPro" id="IPR036513">
    <property type="entry name" value="STAS_dom_sf"/>
</dbReference>
<dbReference type="PROSITE" id="PS50801">
    <property type="entry name" value="STAS"/>
    <property type="match status" value="1"/>
</dbReference>
<keyword evidence="4 5" id="KW-0472">Membrane</keyword>
<dbReference type="Pfam" id="PF00916">
    <property type="entry name" value="Sulfate_transp"/>
    <property type="match status" value="2"/>
</dbReference>
<dbReference type="PANTHER" id="PTHR43310:SF1">
    <property type="entry name" value="SULFATE TRANSPORTER YBAR-RELATED"/>
    <property type="match status" value="1"/>
</dbReference>
<proteinExistence type="predicted"/>
<organism evidence="7 8">
    <name type="scientific">Acinetobacter guillouiae</name>
    <name type="common">Acinetobacter genomosp. 11</name>
    <dbReference type="NCBI Taxonomy" id="106649"/>
    <lineage>
        <taxon>Bacteria</taxon>
        <taxon>Pseudomonadati</taxon>
        <taxon>Pseudomonadota</taxon>
        <taxon>Gammaproteobacteria</taxon>
        <taxon>Moraxellales</taxon>
        <taxon>Moraxellaceae</taxon>
        <taxon>Acinetobacter</taxon>
    </lineage>
</organism>
<feature type="transmembrane region" description="Helical" evidence="5">
    <location>
        <begin position="88"/>
        <end position="106"/>
    </location>
</feature>
<dbReference type="SUPFAM" id="SSF52091">
    <property type="entry name" value="SpoIIaa-like"/>
    <property type="match status" value="1"/>
</dbReference>
<dbReference type="AlphaFoldDB" id="A0A8X8GG65"/>
<gene>
    <name evidence="7" type="ORF">KW868_19765</name>
</gene>
<dbReference type="GO" id="GO:0016020">
    <property type="term" value="C:membrane"/>
    <property type="evidence" value="ECO:0007669"/>
    <property type="project" value="UniProtKB-SubCell"/>
</dbReference>
<feature type="transmembrane region" description="Helical" evidence="5">
    <location>
        <begin position="45"/>
        <end position="76"/>
    </location>
</feature>
<dbReference type="CDD" id="cd07042">
    <property type="entry name" value="STAS_SulP_like_sulfate_transporter"/>
    <property type="match status" value="1"/>
</dbReference>
<dbReference type="Pfam" id="PF01740">
    <property type="entry name" value="STAS"/>
    <property type="match status" value="1"/>
</dbReference>
<evidence type="ECO:0000256" key="2">
    <source>
        <dbReference type="ARBA" id="ARBA00022692"/>
    </source>
</evidence>
<feature type="domain" description="STAS" evidence="6">
    <location>
        <begin position="404"/>
        <end position="483"/>
    </location>
</feature>
<accession>A0A8X8GG65</accession>
<evidence type="ECO:0000256" key="4">
    <source>
        <dbReference type="ARBA" id="ARBA00023136"/>
    </source>
</evidence>
<name>A0A8X8GG65_ACIGI</name>
<feature type="transmembrane region" description="Helical" evidence="5">
    <location>
        <begin position="355"/>
        <end position="383"/>
    </location>
</feature>
<dbReference type="InterPro" id="IPR002645">
    <property type="entry name" value="STAS_dom"/>
</dbReference>
<keyword evidence="2 5" id="KW-0812">Transmembrane</keyword>
<dbReference type="Proteomes" id="UP000887320">
    <property type="component" value="Unassembled WGS sequence"/>
</dbReference>
<evidence type="ECO:0000256" key="3">
    <source>
        <dbReference type="ARBA" id="ARBA00022989"/>
    </source>
</evidence>
<protein>
    <submittedName>
        <fullName evidence="7">SulP family inorganic anion transporter</fullName>
    </submittedName>
</protein>
<comment type="subcellular location">
    <subcellularLocation>
        <location evidence="1">Membrane</location>
        <topology evidence="1">Multi-pass membrane protein</topology>
    </subcellularLocation>
</comment>
<keyword evidence="3 5" id="KW-1133">Transmembrane helix</keyword>
<evidence type="ECO:0000313" key="8">
    <source>
        <dbReference type="Proteomes" id="UP000887320"/>
    </source>
</evidence>
<feature type="transmembrane region" description="Helical" evidence="5">
    <location>
        <begin position="263"/>
        <end position="285"/>
    </location>
</feature>
<reference evidence="7" key="1">
    <citation type="submission" date="2021-07" db="EMBL/GenBank/DDBJ databases">
        <authorList>
            <person name="Fernandez M."/>
            <person name="Pereira P."/>
            <person name="Torres Tejerizo G.A."/>
            <person name="Gonzalez P."/>
            <person name="Agostini E."/>
        </authorList>
    </citation>
    <scope>NUCLEOTIDE SEQUENCE</scope>
    <source>
        <strain evidence="7">SFC 500-1A</strain>
    </source>
</reference>
<dbReference type="InterPro" id="IPR052706">
    <property type="entry name" value="Membrane-Transporter-like"/>
</dbReference>
<sequence length="483" mass="52922">MISLKKAEWFSNIRTDVLAGMVVGLALIPESIAFSAIAGVDPQVGLYASFCIAVSIAFFGGRTAMISAATGAMALLMVTLVKDHGLQYLFATTILTGILQILAGYFKVAKLMRFVSQSVVYGFVNALAILIFVAQIPELQRMDLMAYLFVAFGLGVVYLFPYIPKIGQLIPSPLVCIIVLSLATLFLGTDMRTVSDLGKFPDTLPLFLIPDIPLNLDTLKIIFPYAITLATVGLLETMMTTTIVNEVTQTEGNRHKECRGQGIANMVSGFMGGMAGCAMIGQSIINVSSGARTRLSTLVAGVFLLCLVVFLKEWLSYIPMAALVAIMIMVAFTTFNWDSVKNFSKHPKQSNSVMLAVVVIVLMTHNLALGVLIGVLLSALFLVNKLENAVRVQSHLLNSTTRKYEIYGQIFFSSSEKFFQFFDFNKSVDHVIIDLTHAHIWDITSVSMLNQVQNKFLQNNIQVEIIGMNEASRSLVDQYSAVK</sequence>